<evidence type="ECO:0000313" key="2">
    <source>
        <dbReference type="Proteomes" id="UP000623129"/>
    </source>
</evidence>
<evidence type="ECO:0000313" key="1">
    <source>
        <dbReference type="EMBL" id="KAF3324705.1"/>
    </source>
</evidence>
<dbReference type="AlphaFoldDB" id="A0A833VFX8"/>
<dbReference type="Proteomes" id="UP000623129">
    <property type="component" value="Unassembled WGS sequence"/>
</dbReference>
<dbReference type="Pfam" id="PF04749">
    <property type="entry name" value="PLAC8"/>
    <property type="match status" value="1"/>
</dbReference>
<dbReference type="NCBIfam" id="TIGR01571">
    <property type="entry name" value="A_thal_Cys_rich"/>
    <property type="match status" value="1"/>
</dbReference>
<reference evidence="1" key="1">
    <citation type="submission" date="2020-01" db="EMBL/GenBank/DDBJ databases">
        <title>Genome sequence of Kobresia littledalei, the first chromosome-level genome in the family Cyperaceae.</title>
        <authorList>
            <person name="Qu G."/>
        </authorList>
    </citation>
    <scope>NUCLEOTIDE SEQUENCE</scope>
    <source>
        <strain evidence="1">C.B.Clarke</strain>
        <tissue evidence="1">Leaf</tissue>
    </source>
</reference>
<dbReference type="EMBL" id="SWLB01000021">
    <property type="protein sequence ID" value="KAF3324705.1"/>
    <property type="molecule type" value="Genomic_DNA"/>
</dbReference>
<gene>
    <name evidence="1" type="ORF">FCM35_KLT10862</name>
</gene>
<dbReference type="PANTHER" id="PTHR15907">
    <property type="entry name" value="DUF614 FAMILY PROTEIN-RELATED"/>
    <property type="match status" value="1"/>
</dbReference>
<keyword evidence="2" id="KW-1185">Reference proteome</keyword>
<comment type="caution">
    <text evidence="1">The sequence shown here is derived from an EMBL/GenBank/DDBJ whole genome shotgun (WGS) entry which is preliminary data.</text>
</comment>
<dbReference type="InterPro" id="IPR006461">
    <property type="entry name" value="PLAC_motif_containing"/>
</dbReference>
<name>A0A833VFX8_9POAL</name>
<accession>A0A833VFX8</accession>
<proteinExistence type="predicted"/>
<sequence>MSSYVKLTKDQAAPLEDIKPGELNQPIRVPQLRRKRCLECGQELPEAHVPPSDEPWMTGICGCAEDPESCKTGLFCPCVLYGQNMETLHGIPWQESCLCHATFLCVGAALAISLAICNGTVSPDAFELMAEGLICGWNVFSMYTSTGRDNLQKKFHLKNSPCDSCLVHAFMHPCAICQEHREMKRLIIDNTVNEDTVIDPPSVQEMSTSIVAIEPGNSST</sequence>
<protein>
    <submittedName>
        <fullName evidence="1">Cell number regulator 6-like protein</fullName>
    </submittedName>
</protein>
<dbReference type="OrthoDB" id="1045822at2759"/>
<organism evidence="1 2">
    <name type="scientific">Carex littledalei</name>
    <dbReference type="NCBI Taxonomy" id="544730"/>
    <lineage>
        <taxon>Eukaryota</taxon>
        <taxon>Viridiplantae</taxon>
        <taxon>Streptophyta</taxon>
        <taxon>Embryophyta</taxon>
        <taxon>Tracheophyta</taxon>
        <taxon>Spermatophyta</taxon>
        <taxon>Magnoliopsida</taxon>
        <taxon>Liliopsida</taxon>
        <taxon>Poales</taxon>
        <taxon>Cyperaceae</taxon>
        <taxon>Cyperoideae</taxon>
        <taxon>Cariceae</taxon>
        <taxon>Carex</taxon>
        <taxon>Carex subgen. Euthyceras</taxon>
    </lineage>
</organism>